<feature type="transmembrane region" description="Helical" evidence="6">
    <location>
        <begin position="192"/>
        <end position="215"/>
    </location>
</feature>
<feature type="transmembrane region" description="Helical" evidence="6">
    <location>
        <begin position="100"/>
        <end position="122"/>
    </location>
</feature>
<organism evidence="7 8">
    <name type="scientific">Flavobacterium kayseriense</name>
    <dbReference type="NCBI Taxonomy" id="2764714"/>
    <lineage>
        <taxon>Bacteria</taxon>
        <taxon>Pseudomonadati</taxon>
        <taxon>Bacteroidota</taxon>
        <taxon>Flavobacteriia</taxon>
        <taxon>Flavobacteriales</taxon>
        <taxon>Flavobacteriaceae</taxon>
        <taxon>Flavobacterium</taxon>
    </lineage>
</organism>
<feature type="transmembrane region" description="Helical" evidence="6">
    <location>
        <begin position="316"/>
        <end position="339"/>
    </location>
</feature>
<evidence type="ECO:0000256" key="3">
    <source>
        <dbReference type="ARBA" id="ARBA00022692"/>
    </source>
</evidence>
<comment type="caution">
    <text evidence="7">The sequence shown here is derived from an EMBL/GenBank/DDBJ whole genome shotgun (WGS) entry which is preliminary data.</text>
</comment>
<name>A0ABR7J4W1_9FLAO</name>
<evidence type="ECO:0000313" key="8">
    <source>
        <dbReference type="Proteomes" id="UP000629963"/>
    </source>
</evidence>
<feature type="transmembrane region" description="Helical" evidence="6">
    <location>
        <begin position="377"/>
        <end position="398"/>
    </location>
</feature>
<dbReference type="Proteomes" id="UP000629963">
    <property type="component" value="Unassembled WGS sequence"/>
</dbReference>
<feature type="transmembrane region" description="Helical" evidence="6">
    <location>
        <begin position="236"/>
        <end position="256"/>
    </location>
</feature>
<dbReference type="EMBL" id="JACRUJ010000001">
    <property type="protein sequence ID" value="MBC5840497.1"/>
    <property type="molecule type" value="Genomic_DNA"/>
</dbReference>
<dbReference type="PANTHER" id="PTHR30250">
    <property type="entry name" value="PST FAMILY PREDICTED COLANIC ACID TRANSPORTER"/>
    <property type="match status" value="1"/>
</dbReference>
<gene>
    <name evidence="7" type="ORF">H8R23_03685</name>
</gene>
<feature type="transmembrane region" description="Helical" evidence="6">
    <location>
        <begin position="268"/>
        <end position="295"/>
    </location>
</feature>
<dbReference type="InterPro" id="IPR050833">
    <property type="entry name" value="Poly_Biosynth_Transport"/>
</dbReference>
<evidence type="ECO:0000256" key="2">
    <source>
        <dbReference type="ARBA" id="ARBA00022475"/>
    </source>
</evidence>
<keyword evidence="4 6" id="KW-1133">Transmembrane helix</keyword>
<evidence type="ECO:0000256" key="6">
    <source>
        <dbReference type="SAM" id="Phobius"/>
    </source>
</evidence>
<keyword evidence="8" id="KW-1185">Reference proteome</keyword>
<dbReference type="InterPro" id="IPR002528">
    <property type="entry name" value="MATE_fam"/>
</dbReference>
<keyword evidence="5 6" id="KW-0472">Membrane</keyword>
<comment type="subcellular location">
    <subcellularLocation>
        <location evidence="1">Cell membrane</location>
        <topology evidence="1">Multi-pass membrane protein</topology>
    </subcellularLocation>
</comment>
<keyword evidence="3 6" id="KW-0812">Transmembrane</keyword>
<dbReference type="PANTHER" id="PTHR30250:SF11">
    <property type="entry name" value="O-ANTIGEN TRANSPORTER-RELATED"/>
    <property type="match status" value="1"/>
</dbReference>
<sequence>MIKSISHYIQVLKQNSLIKQSLVTLILRVIGVLILFGFTLFLTNNFSPKIVGQYDFVRAYLFVIGSICLLGCDQSILYFRGKFKGATVLSSLKSIYLKMVAIILMMSIILFVIVLAVNESFVDSFFEDKGVYTLLYQATIILFFYAITTLNIELIRVLDHLYVAELFRNSIKYFPMIIGAIVINYINKETYLVPVFLGGFLVLSLITTLVVYYYFSRNQEVSAALPTSYKEIVTRSYPIAISSMALFLLLSFDILFLKKYRDDSTIAFYSLAVKLMTILSMIIVTVNITVSTKIAEHHFKQNREELKKIIRSSSRLIFALTLPAALFICFFSSFILGFFGPDYLAAREALLILTIGQVLCSAFGSAPVYLNMTGRQHVFQIIVLLAVLLNLGFNRFLIPIYGMTGAAIAFVISAVFWNLCSAIVIYKRDKIIVFLS</sequence>
<evidence type="ECO:0000256" key="5">
    <source>
        <dbReference type="ARBA" id="ARBA00023136"/>
    </source>
</evidence>
<evidence type="ECO:0000256" key="1">
    <source>
        <dbReference type="ARBA" id="ARBA00004651"/>
    </source>
</evidence>
<protein>
    <submittedName>
        <fullName evidence="7">Polysaccharide biosynthesis C-terminal domain-containing protein</fullName>
    </submittedName>
</protein>
<dbReference type="Pfam" id="PF01554">
    <property type="entry name" value="MatE"/>
    <property type="match status" value="1"/>
</dbReference>
<dbReference type="RefSeq" id="WP_187009065.1">
    <property type="nucleotide sequence ID" value="NZ_JACRUI010000001.1"/>
</dbReference>
<feature type="transmembrane region" description="Helical" evidence="6">
    <location>
        <begin position="170"/>
        <end position="186"/>
    </location>
</feature>
<reference evidence="7 8" key="1">
    <citation type="submission" date="2020-08" db="EMBL/GenBank/DDBJ databases">
        <title>Description of novel Flavobacterium F-380 isolate.</title>
        <authorList>
            <person name="Saticioglu I.B."/>
            <person name="Duman M."/>
            <person name="Altun S."/>
        </authorList>
    </citation>
    <scope>NUCLEOTIDE SEQUENCE [LARGE SCALE GENOMIC DNA]</scope>
    <source>
        <strain evidence="7 8">F-380</strain>
    </source>
</reference>
<accession>A0ABR7J4W1</accession>
<keyword evidence="2" id="KW-1003">Cell membrane</keyword>
<evidence type="ECO:0000313" key="7">
    <source>
        <dbReference type="EMBL" id="MBC5840497.1"/>
    </source>
</evidence>
<feature type="transmembrane region" description="Helical" evidence="6">
    <location>
        <begin position="351"/>
        <end position="370"/>
    </location>
</feature>
<feature type="transmembrane region" description="Helical" evidence="6">
    <location>
        <begin position="21"/>
        <end position="42"/>
    </location>
</feature>
<feature type="transmembrane region" description="Helical" evidence="6">
    <location>
        <begin position="57"/>
        <end position="79"/>
    </location>
</feature>
<feature type="transmembrane region" description="Helical" evidence="6">
    <location>
        <begin position="134"/>
        <end position="158"/>
    </location>
</feature>
<feature type="transmembrane region" description="Helical" evidence="6">
    <location>
        <begin position="404"/>
        <end position="426"/>
    </location>
</feature>
<proteinExistence type="predicted"/>
<evidence type="ECO:0000256" key="4">
    <source>
        <dbReference type="ARBA" id="ARBA00022989"/>
    </source>
</evidence>